<dbReference type="PROSITE" id="PS50112">
    <property type="entry name" value="PAS"/>
    <property type="match status" value="1"/>
</dbReference>
<dbReference type="PROSITE" id="PS50113">
    <property type="entry name" value="PAC"/>
    <property type="match status" value="3"/>
</dbReference>
<feature type="domain" description="Histidine kinase" evidence="15">
    <location>
        <begin position="537"/>
        <end position="752"/>
    </location>
</feature>
<name>A0A418VE48_RHOPL</name>
<dbReference type="Gene3D" id="3.30.565.10">
    <property type="entry name" value="Histidine kinase-like ATPase, C-terminal domain"/>
    <property type="match status" value="1"/>
</dbReference>
<evidence type="ECO:0000259" key="17">
    <source>
        <dbReference type="PROSITE" id="PS50113"/>
    </source>
</evidence>
<dbReference type="CDD" id="cd00082">
    <property type="entry name" value="HisKA"/>
    <property type="match status" value="1"/>
</dbReference>
<dbReference type="PRINTS" id="PR00344">
    <property type="entry name" value="BCTRLSENSOR"/>
</dbReference>
<feature type="domain" description="PAC" evidence="17">
    <location>
        <begin position="466"/>
        <end position="517"/>
    </location>
</feature>
<keyword evidence="8" id="KW-0418">Kinase</keyword>
<dbReference type="Proteomes" id="UP000285523">
    <property type="component" value="Unassembled WGS sequence"/>
</dbReference>
<feature type="domain" description="PAC" evidence="17">
    <location>
        <begin position="339"/>
        <end position="391"/>
    </location>
</feature>
<dbReference type="Pfam" id="PF08447">
    <property type="entry name" value="PAS_3"/>
    <property type="match status" value="3"/>
</dbReference>
<dbReference type="PANTHER" id="PTHR43304">
    <property type="entry name" value="PHYTOCHROME-LIKE PROTEIN CPH1"/>
    <property type="match status" value="1"/>
</dbReference>
<proteinExistence type="predicted"/>
<keyword evidence="4" id="KW-0597">Phosphoprotein</keyword>
<dbReference type="InterPro" id="IPR035965">
    <property type="entry name" value="PAS-like_dom_sf"/>
</dbReference>
<keyword evidence="9" id="KW-0067">ATP-binding</keyword>
<dbReference type="InterPro" id="IPR025201">
    <property type="entry name" value="KdpD_TM"/>
</dbReference>
<evidence type="ECO:0000259" key="15">
    <source>
        <dbReference type="PROSITE" id="PS50109"/>
    </source>
</evidence>
<feature type="transmembrane region" description="Helical" evidence="14">
    <location>
        <begin position="55"/>
        <end position="79"/>
    </location>
</feature>
<protein>
    <recommendedName>
        <fullName evidence="3">histidine kinase</fullName>
        <ecNumber evidence="3">2.7.13.3</ecNumber>
    </recommendedName>
</protein>
<keyword evidence="6 14" id="KW-0812">Transmembrane</keyword>
<dbReference type="Gene3D" id="1.20.120.620">
    <property type="entry name" value="Backbone structure of the membrane domain of e. Coli histidine kinase receptor kdpd"/>
    <property type="match status" value="1"/>
</dbReference>
<evidence type="ECO:0000256" key="2">
    <source>
        <dbReference type="ARBA" id="ARBA00004141"/>
    </source>
</evidence>
<dbReference type="InterPro" id="IPR003594">
    <property type="entry name" value="HATPase_dom"/>
</dbReference>
<evidence type="ECO:0000256" key="3">
    <source>
        <dbReference type="ARBA" id="ARBA00012438"/>
    </source>
</evidence>
<evidence type="ECO:0000256" key="11">
    <source>
        <dbReference type="ARBA" id="ARBA00023012"/>
    </source>
</evidence>
<evidence type="ECO:0000256" key="7">
    <source>
        <dbReference type="ARBA" id="ARBA00022741"/>
    </source>
</evidence>
<dbReference type="InterPro" id="IPR000014">
    <property type="entry name" value="PAS"/>
</dbReference>
<keyword evidence="7" id="KW-0547">Nucleotide-binding</keyword>
<evidence type="ECO:0000259" key="16">
    <source>
        <dbReference type="PROSITE" id="PS50112"/>
    </source>
</evidence>
<dbReference type="InterPro" id="IPR001610">
    <property type="entry name" value="PAC"/>
</dbReference>
<dbReference type="FunFam" id="3.30.450.20:FF:000099">
    <property type="entry name" value="Sensory box sensor histidine kinase"/>
    <property type="match status" value="1"/>
</dbReference>
<comment type="caution">
    <text evidence="18">The sequence shown here is derived from an EMBL/GenBank/DDBJ whole genome shotgun (WGS) entry which is preliminary data.</text>
</comment>
<feature type="coiled-coil region" evidence="13">
    <location>
        <begin position="119"/>
        <end position="146"/>
    </location>
</feature>
<evidence type="ECO:0000256" key="5">
    <source>
        <dbReference type="ARBA" id="ARBA00022679"/>
    </source>
</evidence>
<dbReference type="SMART" id="SM00388">
    <property type="entry name" value="HisKA"/>
    <property type="match status" value="1"/>
</dbReference>
<keyword evidence="13" id="KW-0175">Coiled coil</keyword>
<dbReference type="GO" id="GO:0005524">
    <property type="term" value="F:ATP binding"/>
    <property type="evidence" value="ECO:0007669"/>
    <property type="project" value="UniProtKB-KW"/>
</dbReference>
<dbReference type="InterPro" id="IPR004358">
    <property type="entry name" value="Sig_transdc_His_kin-like_C"/>
</dbReference>
<evidence type="ECO:0000256" key="9">
    <source>
        <dbReference type="ARBA" id="ARBA00022840"/>
    </source>
</evidence>
<evidence type="ECO:0000313" key="18">
    <source>
        <dbReference type="EMBL" id="RJF74365.1"/>
    </source>
</evidence>
<evidence type="ECO:0000256" key="1">
    <source>
        <dbReference type="ARBA" id="ARBA00000085"/>
    </source>
</evidence>
<dbReference type="OrthoDB" id="9789238at2"/>
<dbReference type="SUPFAM" id="SSF55785">
    <property type="entry name" value="PYP-like sensor domain (PAS domain)"/>
    <property type="match status" value="3"/>
</dbReference>
<dbReference type="EMBL" id="QYYD01000011">
    <property type="protein sequence ID" value="RJF74365.1"/>
    <property type="molecule type" value="Genomic_DNA"/>
</dbReference>
<dbReference type="GO" id="GO:0000155">
    <property type="term" value="F:phosphorelay sensor kinase activity"/>
    <property type="evidence" value="ECO:0007669"/>
    <property type="project" value="InterPro"/>
</dbReference>
<evidence type="ECO:0000256" key="4">
    <source>
        <dbReference type="ARBA" id="ARBA00022553"/>
    </source>
</evidence>
<dbReference type="SMART" id="SM00086">
    <property type="entry name" value="PAC"/>
    <property type="match status" value="3"/>
</dbReference>
<dbReference type="NCBIfam" id="TIGR00229">
    <property type="entry name" value="sensory_box"/>
    <property type="match status" value="2"/>
</dbReference>
<dbReference type="Gene3D" id="1.10.287.130">
    <property type="match status" value="1"/>
</dbReference>
<feature type="domain" description="PAS" evidence="16">
    <location>
        <begin position="266"/>
        <end position="336"/>
    </location>
</feature>
<evidence type="ECO:0000313" key="19">
    <source>
        <dbReference type="Proteomes" id="UP000285523"/>
    </source>
</evidence>
<comment type="catalytic activity">
    <reaction evidence="1">
        <text>ATP + protein L-histidine = ADP + protein N-phospho-L-histidine.</text>
        <dbReference type="EC" id="2.7.13.3"/>
    </reaction>
</comment>
<dbReference type="InterPro" id="IPR036890">
    <property type="entry name" value="HATPase_C_sf"/>
</dbReference>
<evidence type="ECO:0000256" key="12">
    <source>
        <dbReference type="ARBA" id="ARBA00023136"/>
    </source>
</evidence>
<dbReference type="InterPro" id="IPR036097">
    <property type="entry name" value="HisK_dim/P_sf"/>
</dbReference>
<feature type="domain" description="PAC" evidence="17">
    <location>
        <begin position="206"/>
        <end position="258"/>
    </location>
</feature>
<evidence type="ECO:0000256" key="13">
    <source>
        <dbReference type="SAM" id="Coils"/>
    </source>
</evidence>
<dbReference type="PROSITE" id="PS50109">
    <property type="entry name" value="HIS_KIN"/>
    <property type="match status" value="1"/>
</dbReference>
<dbReference type="AlphaFoldDB" id="A0A418VE48"/>
<keyword evidence="11" id="KW-0902">Two-component regulatory system</keyword>
<sequence length="771" mass="85707">MFRRPAPLSLAKLSADCGLASLVVALTIGGGFALQGALAITPSASLFSCGVMYVAWRRGMVAGIMAIVLALLAFEYFFLPPLHSFAVRRQDIPQLVFFAAAALFVAYLCDQYRRAVDARQRSDAALRDSERRVVEAQRELQVTIDSIPAMLSIYRPDGVHSLVNKTWIDYTGMTLADAVVRGSTLFHPDDPERAMWRAALASGEPVATEAPIRGADGRFHWFSIRRAPLRDEHGRIVRWFSIGFNIDDRKIAEDALRDREMRLAAAERELRLTLDSIPTLAWRTDRMGLAEYLNQRWLDYTGLTLQEACGRQWMSIIHAEDLPRLRREWDEMLAAKRDGEIEARMRRFDGVYRWFLFRANPVRDDGGDVVAWYGTNTDIEDRKRTEIALQRSQLYLAEAQALSKTASFAWDPASDQHYWSDETYKIVEVDHRSELSTELVMQRVHPDDRAKWVRELGRAAGETENWDYEIRLLLPDESIKYLRVVAHRVGNAAGGTEIVGALMDITDARRAQEALYAAQTALAHAGRVATLGEISATIAHEVNQPLAAIVANAQACLRFLDRPVKPLDDVRGAVEWIVKDGNRAAAVIRRVRALMTRAEPERSPVRLADVVADVASIIQSEIRAAKVELRCELDDAPTVLGDRIQLQQVVLNLMVNAIEAMRAVVDRPRQLVVRASRDQEGRAVIAVEDNGVGLPADPQTLFDAFLSTKPKGLGMGLPICRSIVEAHGGRLWATANAGRPGATFRFALATVVEMGMGMPSDAGTGPARAAE</sequence>
<evidence type="ECO:0000256" key="6">
    <source>
        <dbReference type="ARBA" id="ARBA00022692"/>
    </source>
</evidence>
<gene>
    <name evidence="18" type="ORF">D4Q52_12835</name>
</gene>
<dbReference type="GO" id="GO:0016020">
    <property type="term" value="C:membrane"/>
    <property type="evidence" value="ECO:0007669"/>
    <property type="project" value="UniProtKB-SubCell"/>
</dbReference>
<dbReference type="Pfam" id="PF02518">
    <property type="entry name" value="HATPase_c"/>
    <property type="match status" value="1"/>
</dbReference>
<keyword evidence="5" id="KW-0808">Transferase</keyword>
<dbReference type="SUPFAM" id="SSF47384">
    <property type="entry name" value="Homodimeric domain of signal transducing histidine kinase"/>
    <property type="match status" value="1"/>
</dbReference>
<comment type="subcellular location">
    <subcellularLocation>
        <location evidence="2">Membrane</location>
        <topology evidence="2">Multi-pass membrane protein</topology>
    </subcellularLocation>
</comment>
<dbReference type="InterPro" id="IPR013655">
    <property type="entry name" value="PAS_fold_3"/>
</dbReference>
<dbReference type="InterPro" id="IPR003661">
    <property type="entry name" value="HisK_dim/P_dom"/>
</dbReference>
<dbReference type="SUPFAM" id="SSF55874">
    <property type="entry name" value="ATPase domain of HSP90 chaperone/DNA topoisomerase II/histidine kinase"/>
    <property type="match status" value="1"/>
</dbReference>
<evidence type="ECO:0000256" key="8">
    <source>
        <dbReference type="ARBA" id="ARBA00022777"/>
    </source>
</evidence>
<organism evidence="18 19">
    <name type="scientific">Rhodopseudomonas palustris</name>
    <dbReference type="NCBI Taxonomy" id="1076"/>
    <lineage>
        <taxon>Bacteria</taxon>
        <taxon>Pseudomonadati</taxon>
        <taxon>Pseudomonadota</taxon>
        <taxon>Alphaproteobacteria</taxon>
        <taxon>Hyphomicrobiales</taxon>
        <taxon>Nitrobacteraceae</taxon>
        <taxon>Rhodopseudomonas</taxon>
    </lineage>
</organism>
<dbReference type="SMART" id="SM00091">
    <property type="entry name" value="PAS"/>
    <property type="match status" value="3"/>
</dbReference>
<dbReference type="InterPro" id="IPR000700">
    <property type="entry name" value="PAS-assoc_C"/>
</dbReference>
<keyword evidence="12 14" id="KW-0472">Membrane</keyword>
<dbReference type="SMART" id="SM00387">
    <property type="entry name" value="HATPase_c"/>
    <property type="match status" value="1"/>
</dbReference>
<evidence type="ECO:0000256" key="10">
    <source>
        <dbReference type="ARBA" id="ARBA00022989"/>
    </source>
</evidence>
<dbReference type="PANTHER" id="PTHR43304:SF1">
    <property type="entry name" value="PAC DOMAIN-CONTAINING PROTEIN"/>
    <property type="match status" value="1"/>
</dbReference>
<dbReference type="RefSeq" id="WP_119856940.1">
    <property type="nucleotide sequence ID" value="NZ_QYYD01000011.1"/>
</dbReference>
<reference evidence="18 19" key="1">
    <citation type="submission" date="2018-09" db="EMBL/GenBank/DDBJ databases">
        <title>Draft genome sequence of Rhodopseudomonas palustris 2.1.18.</title>
        <authorList>
            <person name="Robertson S.L."/>
            <person name="Meyer T.E."/>
            <person name="Kyndt J.A."/>
        </authorList>
    </citation>
    <scope>NUCLEOTIDE SEQUENCE [LARGE SCALE GENOMIC DNA]</scope>
    <source>
        <strain evidence="18 19">2.1.18</strain>
    </source>
</reference>
<dbReference type="InterPro" id="IPR038318">
    <property type="entry name" value="KdpD_sf"/>
</dbReference>
<evidence type="ECO:0000256" key="14">
    <source>
        <dbReference type="SAM" id="Phobius"/>
    </source>
</evidence>
<dbReference type="Pfam" id="PF13493">
    <property type="entry name" value="DUF4118"/>
    <property type="match status" value="1"/>
</dbReference>
<keyword evidence="10 14" id="KW-1133">Transmembrane helix</keyword>
<dbReference type="Pfam" id="PF00512">
    <property type="entry name" value="HisKA"/>
    <property type="match status" value="1"/>
</dbReference>
<dbReference type="InterPro" id="IPR005467">
    <property type="entry name" value="His_kinase_dom"/>
</dbReference>
<dbReference type="EC" id="2.7.13.3" evidence="3"/>
<accession>A0A418VE48</accession>
<dbReference type="InterPro" id="IPR052162">
    <property type="entry name" value="Sensor_kinase/Photoreceptor"/>
</dbReference>
<feature type="transmembrane region" description="Helical" evidence="14">
    <location>
        <begin position="91"/>
        <end position="108"/>
    </location>
</feature>
<dbReference type="Gene3D" id="3.30.450.20">
    <property type="entry name" value="PAS domain"/>
    <property type="match status" value="3"/>
</dbReference>
<dbReference type="CDD" id="cd00130">
    <property type="entry name" value="PAS"/>
    <property type="match status" value="2"/>
</dbReference>